<keyword evidence="5" id="KW-1185">Reference proteome</keyword>
<evidence type="ECO:0000313" key="4">
    <source>
        <dbReference type="EMBL" id="GAA2407219.1"/>
    </source>
</evidence>
<dbReference type="RefSeq" id="WP_344587774.1">
    <property type="nucleotide sequence ID" value="NZ_BAAARW010000005.1"/>
</dbReference>
<proteinExistence type="inferred from homology"/>
<sequence length="308" mass="33101">MAEEFSPAEFNRAIIEEFRANGGRVGGMFEGAALVLLTTTGARSGKRRTSPLTYLADGDRVLVFASNAGGPDHPAWYSNLLADSCVTVEIGTGDGTGVETYEATAMPLHGAERDSRYARQGELVPAYAEYQRMTSRVIPVVALLRADSARGLAIGDTLVKAHATLRADLASLREEVEAYLAGAAAGERPGPEPAAQLRAHCLAFCSALGEHHDGEENRGFPPLRRHHPGLAPVLDRLRREHATVARLRADLQETLDGIDAADPAAVRGRLDRVTAELEAHYAYEEKELVDALNAMTAADWAGPTRENP</sequence>
<dbReference type="Gene3D" id="1.20.120.520">
    <property type="entry name" value="nmb1532 protein domain like"/>
    <property type="match status" value="1"/>
</dbReference>
<feature type="domain" description="Hemerythrin-like" evidence="3">
    <location>
        <begin position="156"/>
        <end position="291"/>
    </location>
</feature>
<dbReference type="EMBL" id="BAAARW010000005">
    <property type="protein sequence ID" value="GAA2407219.1"/>
    <property type="molecule type" value="Genomic_DNA"/>
</dbReference>
<dbReference type="Proteomes" id="UP001501231">
    <property type="component" value="Unassembled WGS sequence"/>
</dbReference>
<dbReference type="SUPFAM" id="SSF50475">
    <property type="entry name" value="FMN-binding split barrel"/>
    <property type="match status" value="1"/>
</dbReference>
<comment type="similarity">
    <text evidence="1">Belongs to the F420H(2)-dependent quinone reductase family.</text>
</comment>
<protein>
    <submittedName>
        <fullName evidence="4">Nitroreductase/quinone reductase family protein</fullName>
    </submittedName>
</protein>
<dbReference type="NCBIfam" id="TIGR00026">
    <property type="entry name" value="hi_GC_TIGR00026"/>
    <property type="match status" value="1"/>
</dbReference>
<dbReference type="Pfam" id="PF01814">
    <property type="entry name" value="Hemerythrin"/>
    <property type="match status" value="1"/>
</dbReference>
<dbReference type="InterPro" id="IPR004378">
    <property type="entry name" value="F420H2_quin_Rdtase"/>
</dbReference>
<organism evidence="4 5">
    <name type="scientific">Actinomadura vinacea</name>
    <dbReference type="NCBI Taxonomy" id="115336"/>
    <lineage>
        <taxon>Bacteria</taxon>
        <taxon>Bacillati</taxon>
        <taxon>Actinomycetota</taxon>
        <taxon>Actinomycetes</taxon>
        <taxon>Streptosporangiales</taxon>
        <taxon>Thermomonosporaceae</taxon>
        <taxon>Actinomadura</taxon>
    </lineage>
</organism>
<dbReference type="Gene3D" id="2.30.110.10">
    <property type="entry name" value="Electron Transport, Fmn-binding Protein, Chain A"/>
    <property type="match status" value="1"/>
</dbReference>
<evidence type="ECO:0000259" key="3">
    <source>
        <dbReference type="Pfam" id="PF01814"/>
    </source>
</evidence>
<name>A0ABP5VMR3_9ACTN</name>
<evidence type="ECO:0000256" key="1">
    <source>
        <dbReference type="ARBA" id="ARBA00008710"/>
    </source>
</evidence>
<comment type="catalytic activity">
    <reaction evidence="2">
        <text>oxidized coenzyme F420-(gamma-L-Glu)(n) + a quinol + H(+) = reduced coenzyme F420-(gamma-L-Glu)(n) + a quinone</text>
        <dbReference type="Rhea" id="RHEA:39663"/>
        <dbReference type="Rhea" id="RHEA-COMP:12939"/>
        <dbReference type="Rhea" id="RHEA-COMP:14378"/>
        <dbReference type="ChEBI" id="CHEBI:15378"/>
        <dbReference type="ChEBI" id="CHEBI:24646"/>
        <dbReference type="ChEBI" id="CHEBI:132124"/>
        <dbReference type="ChEBI" id="CHEBI:133980"/>
        <dbReference type="ChEBI" id="CHEBI:139511"/>
    </reaction>
</comment>
<gene>
    <name evidence="4" type="ORF">GCM10010191_14410</name>
</gene>
<dbReference type="InterPro" id="IPR012349">
    <property type="entry name" value="Split_barrel_FMN-bd"/>
</dbReference>
<dbReference type="InterPro" id="IPR012312">
    <property type="entry name" value="Hemerythrin-like"/>
</dbReference>
<reference evidence="5" key="1">
    <citation type="journal article" date="2019" name="Int. J. Syst. Evol. Microbiol.">
        <title>The Global Catalogue of Microorganisms (GCM) 10K type strain sequencing project: providing services to taxonomists for standard genome sequencing and annotation.</title>
        <authorList>
            <consortium name="The Broad Institute Genomics Platform"/>
            <consortium name="The Broad Institute Genome Sequencing Center for Infectious Disease"/>
            <person name="Wu L."/>
            <person name="Ma J."/>
        </authorList>
    </citation>
    <scope>NUCLEOTIDE SEQUENCE [LARGE SCALE GENOMIC DNA]</scope>
    <source>
        <strain evidence="5">JCM 3325</strain>
    </source>
</reference>
<comment type="caution">
    <text evidence="4">The sequence shown here is derived from an EMBL/GenBank/DDBJ whole genome shotgun (WGS) entry which is preliminary data.</text>
</comment>
<dbReference type="PANTHER" id="PTHR39428">
    <property type="entry name" value="F420H(2)-DEPENDENT QUINONE REDUCTASE RV1261C"/>
    <property type="match status" value="1"/>
</dbReference>
<dbReference type="CDD" id="cd12108">
    <property type="entry name" value="Hr-like"/>
    <property type="match status" value="1"/>
</dbReference>
<dbReference type="PANTHER" id="PTHR39428:SF1">
    <property type="entry name" value="F420H(2)-DEPENDENT QUINONE REDUCTASE RV1261C"/>
    <property type="match status" value="1"/>
</dbReference>
<accession>A0ABP5VMR3</accession>
<evidence type="ECO:0000313" key="5">
    <source>
        <dbReference type="Proteomes" id="UP001501231"/>
    </source>
</evidence>
<evidence type="ECO:0000256" key="2">
    <source>
        <dbReference type="ARBA" id="ARBA00049106"/>
    </source>
</evidence>
<dbReference type="Pfam" id="PF04075">
    <property type="entry name" value="F420H2_quin_red"/>
    <property type="match status" value="1"/>
</dbReference>